<evidence type="ECO:0000256" key="8">
    <source>
        <dbReference type="SAM" id="Coils"/>
    </source>
</evidence>
<dbReference type="InterPro" id="IPR036249">
    <property type="entry name" value="Thioredoxin-like_sf"/>
</dbReference>
<dbReference type="Gene3D" id="1.10.287.1490">
    <property type="match status" value="1"/>
</dbReference>
<dbReference type="PANTHER" id="PTHR47972:SF45">
    <property type="entry name" value="PROTEIN CLARET SEGREGATIONAL"/>
    <property type="match status" value="1"/>
</dbReference>
<feature type="domain" description="Kinesin motor" evidence="9">
    <location>
        <begin position="417"/>
        <end position="755"/>
    </location>
</feature>
<dbReference type="PROSITE" id="PS51352">
    <property type="entry name" value="THIOREDOXIN_2"/>
    <property type="match status" value="1"/>
</dbReference>
<dbReference type="InterPro" id="IPR027417">
    <property type="entry name" value="P-loop_NTPase"/>
</dbReference>
<dbReference type="GO" id="GO:0008017">
    <property type="term" value="F:microtubule binding"/>
    <property type="evidence" value="ECO:0007669"/>
    <property type="project" value="InterPro"/>
</dbReference>
<dbReference type="PROSITE" id="PS00411">
    <property type="entry name" value="KINESIN_MOTOR_1"/>
    <property type="match status" value="1"/>
</dbReference>
<gene>
    <name evidence="11" type="ORF">MUK42_03607</name>
</gene>
<evidence type="ECO:0000259" key="10">
    <source>
        <dbReference type="PROSITE" id="PS51352"/>
    </source>
</evidence>
<dbReference type="SUPFAM" id="SSF52833">
    <property type="entry name" value="Thioredoxin-like"/>
    <property type="match status" value="1"/>
</dbReference>
<evidence type="ECO:0000313" key="11">
    <source>
        <dbReference type="EMBL" id="URE38254.1"/>
    </source>
</evidence>
<dbReference type="SUPFAM" id="SSF52540">
    <property type="entry name" value="P-loop containing nucleoside triphosphate hydrolases"/>
    <property type="match status" value="1"/>
</dbReference>
<dbReference type="InterPro" id="IPR027640">
    <property type="entry name" value="Kinesin-like_fam"/>
</dbReference>
<dbReference type="Gene3D" id="3.40.850.10">
    <property type="entry name" value="Kinesin motor domain"/>
    <property type="match status" value="1"/>
</dbReference>
<keyword evidence="2 7" id="KW-0493">Microtubule</keyword>
<name>A0A9E7L579_9LILI</name>
<accession>A0A9E7L579</accession>
<dbReference type="SMART" id="SM00129">
    <property type="entry name" value="KISc"/>
    <property type="match status" value="1"/>
</dbReference>
<evidence type="ECO:0000256" key="3">
    <source>
        <dbReference type="ARBA" id="ARBA00022741"/>
    </source>
</evidence>
<evidence type="ECO:0000256" key="2">
    <source>
        <dbReference type="ARBA" id="ARBA00022701"/>
    </source>
</evidence>
<dbReference type="GO" id="GO:0005524">
    <property type="term" value="F:ATP binding"/>
    <property type="evidence" value="ECO:0007669"/>
    <property type="project" value="UniProtKB-UniRule"/>
</dbReference>
<dbReference type="CDD" id="cd01366">
    <property type="entry name" value="KISc_C_terminal"/>
    <property type="match status" value="1"/>
</dbReference>
<evidence type="ECO:0000313" key="12">
    <source>
        <dbReference type="Proteomes" id="UP001055439"/>
    </source>
</evidence>
<dbReference type="Proteomes" id="UP001055439">
    <property type="component" value="Chromosome 8"/>
</dbReference>
<dbReference type="Gene3D" id="3.40.30.10">
    <property type="entry name" value="Glutaredoxin"/>
    <property type="match status" value="1"/>
</dbReference>
<dbReference type="EMBL" id="CP097510">
    <property type="protein sequence ID" value="URE38254.1"/>
    <property type="molecule type" value="Genomic_DNA"/>
</dbReference>
<dbReference type="InterPro" id="IPR001752">
    <property type="entry name" value="Kinesin_motor_dom"/>
</dbReference>
<evidence type="ECO:0000256" key="6">
    <source>
        <dbReference type="PROSITE-ProRule" id="PRU00283"/>
    </source>
</evidence>
<dbReference type="AlphaFoldDB" id="A0A9E7L579"/>
<keyword evidence="8" id="KW-0175">Coiled coil</keyword>
<feature type="coiled-coil region" evidence="8">
    <location>
        <begin position="120"/>
        <end position="231"/>
    </location>
</feature>
<feature type="binding site" evidence="6">
    <location>
        <begin position="503"/>
        <end position="510"/>
    </location>
    <ligand>
        <name>ATP</name>
        <dbReference type="ChEBI" id="CHEBI:30616"/>
    </ligand>
</feature>
<dbReference type="PROSITE" id="PS50067">
    <property type="entry name" value="KINESIN_MOTOR_2"/>
    <property type="match status" value="1"/>
</dbReference>
<dbReference type="FunFam" id="3.40.850.10:FF:000048">
    <property type="entry name" value="Kinesin-like protein"/>
    <property type="match status" value="1"/>
</dbReference>
<dbReference type="InterPro" id="IPR036961">
    <property type="entry name" value="Kinesin_motor_dom_sf"/>
</dbReference>
<feature type="coiled-coil region" evidence="8">
    <location>
        <begin position="271"/>
        <end position="298"/>
    </location>
</feature>
<dbReference type="Pfam" id="PF00085">
    <property type="entry name" value="Thioredoxin"/>
    <property type="match status" value="1"/>
</dbReference>
<feature type="coiled-coil region" evidence="8">
    <location>
        <begin position="348"/>
        <end position="417"/>
    </location>
</feature>
<dbReference type="PRINTS" id="PR00380">
    <property type="entry name" value="KINESINHEAVY"/>
</dbReference>
<comment type="similarity">
    <text evidence="1">Belongs to the TRAFAC class myosin-kinesin ATPase superfamily. Kinesin family. KIN-14 subfamily.</text>
</comment>
<protein>
    <recommendedName>
        <fullName evidence="7">Kinesin-like protein</fullName>
    </recommendedName>
</protein>
<reference evidence="11" key="1">
    <citation type="submission" date="2022-05" db="EMBL/GenBank/DDBJ databases">
        <title>The Musa troglodytarum L. genome provides insights into the mechanism of non-climacteric behaviour and enrichment of carotenoids.</title>
        <authorList>
            <person name="Wang J."/>
        </authorList>
    </citation>
    <scope>NUCLEOTIDE SEQUENCE</scope>
    <source>
        <tissue evidence="11">Leaf</tissue>
    </source>
</reference>
<evidence type="ECO:0000259" key="9">
    <source>
        <dbReference type="PROSITE" id="PS50067"/>
    </source>
</evidence>
<dbReference type="Pfam" id="PF00225">
    <property type="entry name" value="Kinesin"/>
    <property type="match status" value="1"/>
</dbReference>
<dbReference type="OrthoDB" id="3176171at2759"/>
<evidence type="ECO:0000256" key="1">
    <source>
        <dbReference type="ARBA" id="ARBA00010899"/>
    </source>
</evidence>
<evidence type="ECO:0000256" key="4">
    <source>
        <dbReference type="ARBA" id="ARBA00022840"/>
    </source>
</evidence>
<evidence type="ECO:0000256" key="7">
    <source>
        <dbReference type="RuleBase" id="RU000394"/>
    </source>
</evidence>
<sequence length="970" mass="109750">MGKMVGSATNPRAVRPVAFPVNADSNSGVPGDQTTVFAAVGSDGGSMAGTEFGCREDVERLLAEKMRGKNRTDYKGKSEQMIEYIKRLRICVRWFMELEDGYMEEQAKLRTMLGSEEERHGELELQLRAKMDELDATTRELREQNSSLQEKLTNEELEKLAAVKSYENEREARVAAETSRDALSTDLERVTQEKKRISDQLKMLQETNRRLQEYNTSLQQYNSNLQNEANKNGETISRFQKEKSVIMESLTTARDLANSLKSQLDASRSSQQKAMKLKEELRKEVSCLRIELQQVRDDRDHFSTQVQSLTLEVDNYRELTKKSTKDLDNITLKIIALEKTCSSQRVKIQFLEDQLAASSEKLKRADLTTIETMTEYEELKTTVDHLQDRLTEAEFQIVEAEKLRKKLHNTILELKGNIRVFCRVRPLLPDSDLSDTDREVVSYPTSIEYLGRGIDLTHNAQMYNFTFDKVFNHEASQEDVFVEISQLVQSALDGYKVCIFAYGQTGSGKTYTMMGDTGCAEQKGLIPRSLEQIFQTSQSLQCQGWKYKMQASMLEIYNETIRDLLSPGRPSTLDASGGLCKQYTIKHDSNGNTIISDLTIVDVCSIKEVSLLLQQAAQSRSVGRTQMNEQSSRSHFVFTLRIFGVNESTEQQVQGVLNLIDLAGSERLAKSGSTGDRLKETQAINKSLSALSDVIFAIGKKDEHVPFRNSKLTYLLQPCLGGDSKTLMFVNISPGASSVGYGKKSLASKELVGVGVGILRSSFPRRRRQAGRRTCTSLIYTPEMRTSGFHLYRTTSHLSISIHPPTPLGRRWTNKLMVMEGQQQQQQQLPKSRVAKVDSEESWYLFVTQANNQGCPVFVHFGASWCVPSLAMNSFFEELAMTYQDILFLVVDVDEVKGVASKMEVKAMPTFVLMRDGAVVDKIVGANPEEIRKRMDGFVPSFRRPNMVDYKHLQKQGMLYELIVCFVLYM</sequence>
<keyword evidence="4 6" id="KW-0067">ATP-binding</keyword>
<keyword evidence="5 6" id="KW-0505">Motor protein</keyword>
<dbReference type="InterPro" id="IPR019821">
    <property type="entry name" value="Kinesin_motor_CS"/>
</dbReference>
<dbReference type="PANTHER" id="PTHR47972">
    <property type="entry name" value="KINESIN-LIKE PROTEIN KLP-3"/>
    <property type="match status" value="1"/>
</dbReference>
<dbReference type="GO" id="GO:0003777">
    <property type="term" value="F:microtubule motor activity"/>
    <property type="evidence" value="ECO:0007669"/>
    <property type="project" value="InterPro"/>
</dbReference>
<evidence type="ECO:0000256" key="5">
    <source>
        <dbReference type="ARBA" id="ARBA00023175"/>
    </source>
</evidence>
<feature type="domain" description="Thioredoxin" evidence="10">
    <location>
        <begin position="823"/>
        <end position="940"/>
    </location>
</feature>
<proteinExistence type="inferred from homology"/>
<organism evidence="11 12">
    <name type="scientific">Musa troglodytarum</name>
    <name type="common">fe'i banana</name>
    <dbReference type="NCBI Taxonomy" id="320322"/>
    <lineage>
        <taxon>Eukaryota</taxon>
        <taxon>Viridiplantae</taxon>
        <taxon>Streptophyta</taxon>
        <taxon>Embryophyta</taxon>
        <taxon>Tracheophyta</taxon>
        <taxon>Spermatophyta</taxon>
        <taxon>Magnoliopsida</taxon>
        <taxon>Liliopsida</taxon>
        <taxon>Zingiberales</taxon>
        <taxon>Musaceae</taxon>
        <taxon>Musa</taxon>
    </lineage>
</organism>
<dbReference type="GO" id="GO:0005874">
    <property type="term" value="C:microtubule"/>
    <property type="evidence" value="ECO:0007669"/>
    <property type="project" value="UniProtKB-KW"/>
</dbReference>
<keyword evidence="3 6" id="KW-0547">Nucleotide-binding</keyword>
<dbReference type="InterPro" id="IPR013766">
    <property type="entry name" value="Thioredoxin_domain"/>
</dbReference>
<dbReference type="GO" id="GO:0007018">
    <property type="term" value="P:microtubule-based movement"/>
    <property type="evidence" value="ECO:0007669"/>
    <property type="project" value="InterPro"/>
</dbReference>
<dbReference type="CDD" id="cd02947">
    <property type="entry name" value="TRX_family"/>
    <property type="match status" value="1"/>
</dbReference>
<keyword evidence="12" id="KW-1185">Reference proteome</keyword>